<gene>
    <name evidence="12" type="primary">RAD30_0</name>
    <name evidence="12" type="ORF">Cantr_03333</name>
</gene>
<evidence type="ECO:0000256" key="1">
    <source>
        <dbReference type="ARBA" id="ARBA00004123"/>
    </source>
</evidence>
<dbReference type="GO" id="GO:0005657">
    <property type="term" value="C:replication fork"/>
    <property type="evidence" value="ECO:0007669"/>
    <property type="project" value="UniProtKB-ARBA"/>
</dbReference>
<dbReference type="InterPro" id="IPR052230">
    <property type="entry name" value="DNA_polymerase_eta"/>
</dbReference>
<evidence type="ECO:0000256" key="7">
    <source>
        <dbReference type="ARBA" id="ARBA00023204"/>
    </source>
</evidence>
<dbReference type="Gene3D" id="3.30.70.270">
    <property type="match status" value="1"/>
</dbReference>
<feature type="coiled-coil region" evidence="9">
    <location>
        <begin position="547"/>
        <end position="585"/>
    </location>
</feature>
<dbReference type="GO" id="GO:0042276">
    <property type="term" value="P:error-prone translesion synthesis"/>
    <property type="evidence" value="ECO:0007669"/>
    <property type="project" value="TreeGrafter"/>
</dbReference>
<evidence type="ECO:0000256" key="6">
    <source>
        <dbReference type="ARBA" id="ARBA00022833"/>
    </source>
</evidence>
<comment type="caution">
    <text evidence="12">The sequence shown here is derived from an EMBL/GenBank/DDBJ whole genome shotgun (WGS) entry which is preliminary data.</text>
</comment>
<dbReference type="STRING" id="5486.A0A367YPW5"/>
<dbReference type="Proteomes" id="UP000253472">
    <property type="component" value="Unassembled WGS sequence"/>
</dbReference>
<dbReference type="GO" id="GO:0003684">
    <property type="term" value="F:damaged DNA binding"/>
    <property type="evidence" value="ECO:0007669"/>
    <property type="project" value="InterPro"/>
</dbReference>
<dbReference type="PROSITE" id="PS50173">
    <property type="entry name" value="UMUC"/>
    <property type="match status" value="1"/>
</dbReference>
<dbReference type="AlphaFoldDB" id="A0A367YPW5"/>
<dbReference type="PANTHER" id="PTHR45873">
    <property type="entry name" value="DNA POLYMERASE ETA"/>
    <property type="match status" value="1"/>
</dbReference>
<dbReference type="GO" id="GO:0006281">
    <property type="term" value="P:DNA repair"/>
    <property type="evidence" value="ECO:0007669"/>
    <property type="project" value="UniProtKB-KW"/>
</dbReference>
<organism evidence="12 13">
    <name type="scientific">Candida viswanathii</name>
    <dbReference type="NCBI Taxonomy" id="5486"/>
    <lineage>
        <taxon>Eukaryota</taxon>
        <taxon>Fungi</taxon>
        <taxon>Dikarya</taxon>
        <taxon>Ascomycota</taxon>
        <taxon>Saccharomycotina</taxon>
        <taxon>Pichiomycetes</taxon>
        <taxon>Debaryomycetaceae</taxon>
        <taxon>Candida/Lodderomyces clade</taxon>
        <taxon>Candida</taxon>
    </lineage>
</organism>
<evidence type="ECO:0000256" key="10">
    <source>
        <dbReference type="SAM" id="MobiDB-lite"/>
    </source>
</evidence>
<reference evidence="12 13" key="1">
    <citation type="submission" date="2018-06" db="EMBL/GenBank/DDBJ databases">
        <title>Whole genome sequencing of Candida tropicalis (genome annotated by CSBL at Korea University).</title>
        <authorList>
            <person name="Ahn J."/>
        </authorList>
    </citation>
    <scope>NUCLEOTIDE SEQUENCE [LARGE SCALE GENOMIC DNA]</scope>
    <source>
        <strain evidence="12 13">ATCC 20962</strain>
    </source>
</reference>
<dbReference type="Pfam" id="PF00817">
    <property type="entry name" value="IMS"/>
    <property type="match status" value="1"/>
</dbReference>
<dbReference type="GO" id="GO:0035861">
    <property type="term" value="C:site of double-strand break"/>
    <property type="evidence" value="ECO:0007669"/>
    <property type="project" value="TreeGrafter"/>
</dbReference>
<dbReference type="GO" id="GO:0003887">
    <property type="term" value="F:DNA-directed DNA polymerase activity"/>
    <property type="evidence" value="ECO:0007669"/>
    <property type="project" value="TreeGrafter"/>
</dbReference>
<dbReference type="InterPro" id="IPR043128">
    <property type="entry name" value="Rev_trsase/Diguanyl_cyclase"/>
</dbReference>
<dbReference type="SUPFAM" id="SSF56672">
    <property type="entry name" value="DNA/RNA polymerases"/>
    <property type="match status" value="1"/>
</dbReference>
<evidence type="ECO:0000256" key="2">
    <source>
        <dbReference type="ARBA" id="ARBA00022679"/>
    </source>
</evidence>
<sequence>MSVRPTDKATTKSSPPVKPLTTTPTTPSQFTYKDLADLLNPAKSHLLPLSTIALVDLNAFFAQVEQIRLGLPDTAPIVCAQWSSIIAVSYPARAFGIGRMDSIESAKKKCPGLIVAHAAVYRKGQEYWAYQDNGLPAAKDHKVSLDSYRRESRKILRVILDRFDMVEKASVDECYIDFGKHVHDELMKLFPELKLEGESEEQRLPDVPRELPGELQWEGVVIKSEAEEANQSSQDEPTTIQDWDDVCLLIGSRILMDLRRTIYAELGYTTSAGLSRNKLVSKLAGGFKKPDNQTIIRNASLPRFLSNFELTDVSGMGGKLGDSVINKLDVPPQYNSMSYIRDHCSMDYLVLELDNDRDLARKVYEIVRGLHATELTYRTEVKSMMSAKNFAPGSVKTLNDAYGWIRVFSGDLFNRLVDLDNENMELSLTKLSSRDKGVIKRPKTLTISIVFPSRLKLSRQMRIPVLKDLNKMKVAFYENGCLLLREFLELNTNIGMLNNKPVKDLFMQDPKNVKLMELQVLSLTCSNFDVIDDNSLIENFATKAKNNDSATKELIELNAAAERAKQEKKQQRKELSADNKEYIARLFKELEDCREIAQTKTPPPSSSKRKSNQMDIFQTLLKKSKPRPSNLLDELLQTKKCPNVGLV</sequence>
<dbReference type="GO" id="GO:0007064">
    <property type="term" value="P:mitotic sister chromatid cohesion"/>
    <property type="evidence" value="ECO:0007669"/>
    <property type="project" value="UniProtKB-ARBA"/>
</dbReference>
<keyword evidence="5" id="KW-0863">Zinc-finger</keyword>
<dbReference type="GO" id="GO:0005634">
    <property type="term" value="C:nucleus"/>
    <property type="evidence" value="ECO:0007669"/>
    <property type="project" value="UniProtKB-SubCell"/>
</dbReference>
<evidence type="ECO:0000313" key="13">
    <source>
        <dbReference type="Proteomes" id="UP000253472"/>
    </source>
</evidence>
<dbReference type="EMBL" id="QLNQ01000001">
    <property type="protein sequence ID" value="RCK67797.1"/>
    <property type="molecule type" value="Genomic_DNA"/>
</dbReference>
<evidence type="ECO:0000256" key="8">
    <source>
        <dbReference type="ARBA" id="ARBA00023242"/>
    </source>
</evidence>
<dbReference type="PIRSF" id="PIRSF036603">
    <property type="entry name" value="DPol_eta"/>
    <property type="match status" value="1"/>
</dbReference>
<evidence type="ECO:0000256" key="9">
    <source>
        <dbReference type="SAM" id="Coils"/>
    </source>
</evidence>
<evidence type="ECO:0000259" key="11">
    <source>
        <dbReference type="PROSITE" id="PS50173"/>
    </source>
</evidence>
<keyword evidence="13" id="KW-1185">Reference proteome</keyword>
<dbReference type="FunFam" id="3.40.1170.60:FF:000008">
    <property type="entry name" value="DNA polymerase eta subunit"/>
    <property type="match status" value="1"/>
</dbReference>
<dbReference type="InterPro" id="IPR036775">
    <property type="entry name" value="DNA_pol_Y-fam_lit_finger_sf"/>
</dbReference>
<evidence type="ECO:0000256" key="3">
    <source>
        <dbReference type="ARBA" id="ARBA00022723"/>
    </source>
</evidence>
<keyword evidence="8" id="KW-0539">Nucleus</keyword>
<dbReference type="Gene3D" id="3.40.1170.60">
    <property type="match status" value="1"/>
</dbReference>
<dbReference type="GO" id="GO:0070987">
    <property type="term" value="P:error-free translesion synthesis"/>
    <property type="evidence" value="ECO:0007669"/>
    <property type="project" value="UniProtKB-ARBA"/>
</dbReference>
<dbReference type="InterPro" id="IPR043502">
    <property type="entry name" value="DNA/RNA_pol_sf"/>
</dbReference>
<feature type="region of interest" description="Disordered" evidence="10">
    <location>
        <begin position="1"/>
        <end position="26"/>
    </location>
</feature>
<dbReference type="InterPro" id="IPR001126">
    <property type="entry name" value="UmuC"/>
</dbReference>
<dbReference type="GO" id="GO:0009314">
    <property type="term" value="P:response to radiation"/>
    <property type="evidence" value="ECO:0007669"/>
    <property type="project" value="TreeGrafter"/>
</dbReference>
<feature type="domain" description="UmuC" evidence="11">
    <location>
        <begin position="52"/>
        <end position="317"/>
    </location>
</feature>
<dbReference type="OrthoDB" id="5723at2759"/>
<feature type="compositionally biased region" description="Basic and acidic residues" evidence="10">
    <location>
        <begin position="1"/>
        <end position="10"/>
    </location>
</feature>
<keyword evidence="7" id="KW-0234">DNA repair</keyword>
<dbReference type="GO" id="GO:0008270">
    <property type="term" value="F:zinc ion binding"/>
    <property type="evidence" value="ECO:0007669"/>
    <property type="project" value="UniProtKB-KW"/>
</dbReference>
<name>A0A367YPW5_9ASCO</name>
<protein>
    <submittedName>
        <fullName evidence="12">DNA polymerase eta</fullName>
    </submittedName>
</protein>
<comment type="subcellular location">
    <subcellularLocation>
        <location evidence="1">Nucleus</location>
    </subcellularLocation>
</comment>
<keyword evidence="9" id="KW-0175">Coiled coil</keyword>
<keyword evidence="4" id="KW-0227">DNA damage</keyword>
<evidence type="ECO:0000313" key="12">
    <source>
        <dbReference type="EMBL" id="RCK67797.1"/>
    </source>
</evidence>
<feature type="compositionally biased region" description="Low complexity" evidence="10">
    <location>
        <begin position="11"/>
        <end position="26"/>
    </location>
</feature>
<dbReference type="Gene3D" id="3.30.1490.100">
    <property type="entry name" value="DNA polymerase, Y-family, little finger domain"/>
    <property type="match status" value="1"/>
</dbReference>
<accession>A0A367YPW5</accession>
<dbReference type="SUPFAM" id="SSF100879">
    <property type="entry name" value="Lesion bypass DNA polymerase (Y-family), little finger domain"/>
    <property type="match status" value="1"/>
</dbReference>
<proteinExistence type="predicted"/>
<evidence type="ECO:0000256" key="5">
    <source>
        <dbReference type="ARBA" id="ARBA00022771"/>
    </source>
</evidence>
<evidence type="ECO:0000256" key="4">
    <source>
        <dbReference type="ARBA" id="ARBA00022763"/>
    </source>
</evidence>
<keyword evidence="6" id="KW-0862">Zinc</keyword>
<keyword evidence="2" id="KW-0808">Transferase</keyword>
<keyword evidence="3" id="KW-0479">Metal-binding</keyword>
<dbReference type="PANTHER" id="PTHR45873:SF1">
    <property type="entry name" value="DNA POLYMERASE ETA"/>
    <property type="match status" value="1"/>
</dbReference>